<dbReference type="InterPro" id="IPR001451">
    <property type="entry name" value="Hexapep"/>
</dbReference>
<dbReference type="GeneID" id="92933663"/>
<dbReference type="AlphaFoldDB" id="Q2KUH1"/>
<proteinExistence type="inferred from homology"/>
<dbReference type="Pfam" id="PF00132">
    <property type="entry name" value="Hexapep"/>
    <property type="match status" value="1"/>
</dbReference>
<name>Q2KUH1_BORA1</name>
<dbReference type="STRING" id="360910.BAV3079"/>
<evidence type="ECO:0000256" key="1">
    <source>
        <dbReference type="ARBA" id="ARBA00007274"/>
    </source>
</evidence>
<dbReference type="RefSeq" id="WP_012418717.1">
    <property type="nucleotide sequence ID" value="NC_010645.1"/>
</dbReference>
<organism evidence="2 3">
    <name type="scientific">Bordetella avium (strain 197N)</name>
    <dbReference type="NCBI Taxonomy" id="360910"/>
    <lineage>
        <taxon>Bacteria</taxon>
        <taxon>Pseudomonadati</taxon>
        <taxon>Pseudomonadota</taxon>
        <taxon>Betaproteobacteria</taxon>
        <taxon>Burkholderiales</taxon>
        <taxon>Alcaligenaceae</taxon>
        <taxon>Bordetella</taxon>
    </lineage>
</organism>
<dbReference type="EMBL" id="AM167904">
    <property type="protein sequence ID" value="CAJ50689.1"/>
    <property type="molecule type" value="Genomic_DNA"/>
</dbReference>
<gene>
    <name evidence="2" type="ordered locus">BAV3079</name>
</gene>
<dbReference type="InterPro" id="IPR050179">
    <property type="entry name" value="Trans_hexapeptide_repeat"/>
</dbReference>
<protein>
    <submittedName>
        <fullName evidence="2">O-acyltransferase</fullName>
    </submittedName>
</protein>
<dbReference type="SUPFAM" id="SSF51161">
    <property type="entry name" value="Trimeric LpxA-like enzymes"/>
    <property type="match status" value="1"/>
</dbReference>
<sequence length="215" mass="23045">MSELMNVVFADPYLDSLASAYVQRHFPQARIWSLERDALGSFDTAELEAELSGKPCLLFAGPGFAGRLRIDIFSRLLRAGLKLLPVIFDAAMCAPETVVGVGSLIYPNSIVDSGVTIGYNTLIGPNAIIEAGCSIGNHCFIGANTILRTGTRVDNFVYLAEGCDVGGPSGFKADEPARLKIERGVIVMDATRIRESLSSSVMIDAAVGDVIRVFR</sequence>
<accession>Q2KUH1</accession>
<reference evidence="2 3" key="1">
    <citation type="journal article" date="2006" name="J. Bacteriol.">
        <title>Comparison of the genome sequence of the poultry pathogen Bordetella avium with those of B. bronchiseptica, B. pertussis, and B. parapertussis reveals extensive diversity in surface structures associated with host interaction.</title>
        <authorList>
            <person name="Sebaihia M."/>
            <person name="Preston A."/>
            <person name="Maskell D.J."/>
            <person name="Kuzmiak H."/>
            <person name="Connell T.D."/>
            <person name="King N.D."/>
            <person name="Orndorff P.E."/>
            <person name="Miyamoto D.M."/>
            <person name="Thomson N.R."/>
            <person name="Harris D."/>
            <person name="Goble A."/>
            <person name="Lord A."/>
            <person name="Murphy L."/>
            <person name="Quail M.A."/>
            <person name="Rutter S."/>
            <person name="Squares R."/>
            <person name="Squares S."/>
            <person name="Woodward J."/>
            <person name="Parkhill J."/>
            <person name="Temple L.M."/>
        </authorList>
    </citation>
    <scope>NUCLEOTIDE SEQUENCE [LARGE SCALE GENOMIC DNA]</scope>
    <source>
        <strain evidence="2 3">197N</strain>
    </source>
</reference>
<evidence type="ECO:0000313" key="2">
    <source>
        <dbReference type="EMBL" id="CAJ50689.1"/>
    </source>
</evidence>
<dbReference type="OrthoDB" id="9794407at2"/>
<comment type="similarity">
    <text evidence="1">Belongs to the transferase hexapeptide repeat family.</text>
</comment>
<dbReference type="KEGG" id="bav:BAV3079"/>
<dbReference type="eggNOG" id="COG1044">
    <property type="taxonomic scope" value="Bacteria"/>
</dbReference>
<evidence type="ECO:0000313" key="3">
    <source>
        <dbReference type="Proteomes" id="UP000001977"/>
    </source>
</evidence>
<dbReference type="Proteomes" id="UP000001977">
    <property type="component" value="Chromosome"/>
</dbReference>
<keyword evidence="3" id="KW-1185">Reference proteome</keyword>
<dbReference type="PANTHER" id="PTHR43300:SF7">
    <property type="entry name" value="UDP-N-ACETYLBACILLOSAMINE N-ACETYLTRANSFERASE"/>
    <property type="match status" value="1"/>
</dbReference>
<dbReference type="Gene3D" id="2.160.10.10">
    <property type="entry name" value="Hexapeptide repeat proteins"/>
    <property type="match status" value="1"/>
</dbReference>
<dbReference type="HOGENOM" id="CLU_1270269_0_0_4"/>
<dbReference type="PANTHER" id="PTHR43300">
    <property type="entry name" value="ACETYLTRANSFERASE"/>
    <property type="match status" value="1"/>
</dbReference>
<dbReference type="InterPro" id="IPR011004">
    <property type="entry name" value="Trimer_LpxA-like_sf"/>
</dbReference>